<evidence type="ECO:0000256" key="2">
    <source>
        <dbReference type="ARBA" id="ARBA00022723"/>
    </source>
</evidence>
<dbReference type="PANTHER" id="PTHR47338:SF5">
    <property type="entry name" value="ZN(II)2CYS6 TRANSCRIPTION FACTOR (EUROFUNG)"/>
    <property type="match status" value="1"/>
</dbReference>
<name>A0A9P4WFG9_9PLEO</name>
<keyword evidence="2" id="KW-0479">Metal-binding</keyword>
<dbReference type="GO" id="GO:0005634">
    <property type="term" value="C:nucleus"/>
    <property type="evidence" value="ECO:0007669"/>
    <property type="project" value="UniProtKB-SubCell"/>
</dbReference>
<gene>
    <name evidence="6" type="ORF">E8E12_000449</name>
</gene>
<evidence type="ECO:0000313" key="6">
    <source>
        <dbReference type="EMBL" id="KAF3029177.1"/>
    </source>
</evidence>
<keyword evidence="7" id="KW-1185">Reference proteome</keyword>
<sequence>MRLLWTTFQRHLWPDFFFFHDKMLRELYEPQASVSPDARPEIRSEIALAFAYLALATSYLDGDGCTGGGQDGLVSRRIEFASKLFESAWELFRSDTSTSPLSLLRRTQTILMLGYIELNAGSGTGLLERAFDTLDVDFLEKTNRENMHRAAADRHFLQEARVRTAWSCFLICCKLSVEQKVHKVFSLSQLSALPLPCSDNSFLWGREVQTSPLGAVWNLGFASANEVVSSSLRGSMSDATQKVRMEDEWCGYYITIMMVLQEVMHSMGGITISTQPESEEINDKYAWLGDKLNDFVQALTQDLQLTDDNAYNHAHGYTSDL</sequence>
<protein>
    <recommendedName>
        <fullName evidence="8">Transcription factor domain-containing protein</fullName>
    </recommendedName>
</protein>
<keyword evidence="4" id="KW-0804">Transcription</keyword>
<comment type="caution">
    <text evidence="6">The sequence shown here is derived from an EMBL/GenBank/DDBJ whole genome shotgun (WGS) entry which is preliminary data.</text>
</comment>
<dbReference type="GO" id="GO:0046872">
    <property type="term" value="F:metal ion binding"/>
    <property type="evidence" value="ECO:0007669"/>
    <property type="project" value="UniProtKB-KW"/>
</dbReference>
<dbReference type="AlphaFoldDB" id="A0A9P4WFG9"/>
<proteinExistence type="predicted"/>
<keyword evidence="5" id="KW-0539">Nucleus</keyword>
<dbReference type="EMBL" id="SWKV01000264">
    <property type="protein sequence ID" value="KAF3029177.1"/>
    <property type="molecule type" value="Genomic_DNA"/>
</dbReference>
<reference evidence="6" key="1">
    <citation type="submission" date="2019-04" db="EMBL/GenBank/DDBJ databases">
        <title>Sequencing of skin fungus with MAO and IRED activity.</title>
        <authorList>
            <person name="Marsaioli A.J."/>
            <person name="Bonatto J.M.C."/>
            <person name="Reis Junior O."/>
        </authorList>
    </citation>
    <scope>NUCLEOTIDE SEQUENCE</scope>
    <source>
        <strain evidence="6">28M1</strain>
    </source>
</reference>
<evidence type="ECO:0000256" key="5">
    <source>
        <dbReference type="ARBA" id="ARBA00023242"/>
    </source>
</evidence>
<dbReference type="InterPro" id="IPR050815">
    <property type="entry name" value="TF_fung"/>
</dbReference>
<evidence type="ECO:0008006" key="8">
    <source>
        <dbReference type="Google" id="ProtNLM"/>
    </source>
</evidence>
<accession>A0A9P4WFG9</accession>
<comment type="subcellular location">
    <subcellularLocation>
        <location evidence="1">Nucleus</location>
    </subcellularLocation>
</comment>
<organism evidence="6 7">
    <name type="scientific">Didymella heteroderae</name>
    <dbReference type="NCBI Taxonomy" id="1769908"/>
    <lineage>
        <taxon>Eukaryota</taxon>
        <taxon>Fungi</taxon>
        <taxon>Dikarya</taxon>
        <taxon>Ascomycota</taxon>
        <taxon>Pezizomycotina</taxon>
        <taxon>Dothideomycetes</taxon>
        <taxon>Pleosporomycetidae</taxon>
        <taxon>Pleosporales</taxon>
        <taxon>Pleosporineae</taxon>
        <taxon>Didymellaceae</taxon>
        <taxon>Didymella</taxon>
    </lineage>
</organism>
<keyword evidence="3" id="KW-0805">Transcription regulation</keyword>
<evidence type="ECO:0000256" key="3">
    <source>
        <dbReference type="ARBA" id="ARBA00023015"/>
    </source>
</evidence>
<evidence type="ECO:0000256" key="1">
    <source>
        <dbReference type="ARBA" id="ARBA00004123"/>
    </source>
</evidence>
<evidence type="ECO:0000313" key="7">
    <source>
        <dbReference type="Proteomes" id="UP000758155"/>
    </source>
</evidence>
<dbReference type="GO" id="GO:0000981">
    <property type="term" value="F:DNA-binding transcription factor activity, RNA polymerase II-specific"/>
    <property type="evidence" value="ECO:0007669"/>
    <property type="project" value="InterPro"/>
</dbReference>
<dbReference type="Proteomes" id="UP000758155">
    <property type="component" value="Unassembled WGS sequence"/>
</dbReference>
<dbReference type="PANTHER" id="PTHR47338">
    <property type="entry name" value="ZN(II)2CYS6 TRANSCRIPTION FACTOR (EUROFUNG)-RELATED"/>
    <property type="match status" value="1"/>
</dbReference>
<evidence type="ECO:0000256" key="4">
    <source>
        <dbReference type="ARBA" id="ARBA00023163"/>
    </source>
</evidence>